<evidence type="ECO:0000256" key="3">
    <source>
        <dbReference type="ARBA" id="ARBA00022691"/>
    </source>
</evidence>
<keyword evidence="5" id="KW-0862">Zinc</keyword>
<evidence type="ECO:0000259" key="9">
    <source>
        <dbReference type="PROSITE" id="PS51686"/>
    </source>
</evidence>
<sequence length="651" mass="70159">MDTYMKASRLLSPLLTPGSVGLKALAFSGKGPAPPKHVYAIVCQTIKHKPLLDAVLKQVAAEHNKGRPILAGLRDPALGYVLLYELLLGPEKKIKGGGAGARAVRKFEAPLREAVARHGPVAEHVPTAHWPSYVRVNTLLCSLADAAADAAKRYGADKVALHPVVDDLLVLHPECAKTLFQWERVKEGGCVIQDLSSCLTAVALAGGAGDRWWAPPPETPRKKKGRKKASPDPAPGAPAASPAPQFLDACAAPGNKTSHLAAIVNAPGAPRNLVLGLDRAEARVKILRKRTALLAPGGEVEALHADYLNADPADEMYKDLKGILLDPSCSGSGIVSQPDRVTDAEEEKDEAQRLAHLSSFQLLALLHAMSFPQVARVAYSTCSVNDEENEAVVGKALEEANGKIEAEGERWELVRPRSLDGWARRGRAVGGLTEEQAGCLCRCDPFEGDETNGFFVAYFQRVKAGGRAGGLEEGVGGGRFGGGGGAVEVGGEKIKVYEQGMWKPAEKPKKVEAEKPKKVEAEKPKKVEAETPKVEKVEKRKRKDEDDEDFRDEEQEGGFVPNRSEKKKAKKLAWKQKQREQMEAKKSRATAGGAKREAPAPAAEKGGRSDAEKHCRAWKSKGKCRKMGECPYLHDEQTGAAARARREQKAA</sequence>
<evidence type="ECO:0000313" key="11">
    <source>
        <dbReference type="Proteomes" id="UP001165060"/>
    </source>
</evidence>
<feature type="compositionally biased region" description="Acidic residues" evidence="7">
    <location>
        <begin position="545"/>
        <end position="556"/>
    </location>
</feature>
<comment type="similarity">
    <text evidence="6">Belongs to the class I-like SAM-binding methyltransferase superfamily. RsmB/NOP family.</text>
</comment>
<organism evidence="10 11">
    <name type="scientific">Tetraparma gracilis</name>
    <dbReference type="NCBI Taxonomy" id="2962635"/>
    <lineage>
        <taxon>Eukaryota</taxon>
        <taxon>Sar</taxon>
        <taxon>Stramenopiles</taxon>
        <taxon>Ochrophyta</taxon>
        <taxon>Bolidophyceae</taxon>
        <taxon>Parmales</taxon>
        <taxon>Triparmaceae</taxon>
        <taxon>Tetraparma</taxon>
    </lineage>
</organism>
<dbReference type="SUPFAM" id="SSF53335">
    <property type="entry name" value="S-adenosyl-L-methionine-dependent methyltransferases"/>
    <property type="match status" value="1"/>
</dbReference>
<keyword evidence="2 6" id="KW-0808">Transferase</keyword>
<dbReference type="PANTHER" id="PTHR22807">
    <property type="entry name" value="NOP2 YEAST -RELATED NOL1/NOP2/FMU SUN DOMAIN-CONTAINING"/>
    <property type="match status" value="1"/>
</dbReference>
<name>A0ABQ6N1E9_9STRA</name>
<evidence type="ECO:0000256" key="5">
    <source>
        <dbReference type="PROSITE-ProRule" id="PRU00723"/>
    </source>
</evidence>
<keyword evidence="11" id="KW-1185">Reference proteome</keyword>
<dbReference type="PANTHER" id="PTHR22807:SF4">
    <property type="entry name" value="28S RRNA (CYTOSINE-C(5))-METHYLTRANSFERASE"/>
    <property type="match status" value="1"/>
</dbReference>
<dbReference type="PROSITE" id="PS50103">
    <property type="entry name" value="ZF_C3H1"/>
    <property type="match status" value="1"/>
</dbReference>
<feature type="zinc finger region" description="C3H1-type" evidence="5">
    <location>
        <begin position="609"/>
        <end position="637"/>
    </location>
</feature>
<feature type="compositionally biased region" description="Basic and acidic residues" evidence="7">
    <location>
        <begin position="605"/>
        <end position="615"/>
    </location>
</feature>
<protein>
    <recommendedName>
        <fullName evidence="12">C3H1-type domain-containing protein</fullName>
    </recommendedName>
</protein>
<feature type="region of interest" description="Disordered" evidence="7">
    <location>
        <begin position="210"/>
        <end position="246"/>
    </location>
</feature>
<evidence type="ECO:0000259" key="8">
    <source>
        <dbReference type="PROSITE" id="PS50103"/>
    </source>
</evidence>
<dbReference type="InterPro" id="IPR023267">
    <property type="entry name" value="RCMT"/>
</dbReference>
<dbReference type="InterPro" id="IPR049560">
    <property type="entry name" value="MeTrfase_RsmB-F_NOP2_cat"/>
</dbReference>
<evidence type="ECO:0000256" key="2">
    <source>
        <dbReference type="ARBA" id="ARBA00022679"/>
    </source>
</evidence>
<keyword evidence="5" id="KW-0479">Metal-binding</keyword>
<dbReference type="InterPro" id="IPR000571">
    <property type="entry name" value="Znf_CCCH"/>
</dbReference>
<keyword evidence="5" id="KW-0863">Zinc-finger</keyword>
<dbReference type="InterPro" id="IPR001678">
    <property type="entry name" value="MeTrfase_RsmB-F_NOP2_dom"/>
</dbReference>
<proteinExistence type="inferred from homology"/>
<evidence type="ECO:0000256" key="7">
    <source>
        <dbReference type="SAM" id="MobiDB-lite"/>
    </source>
</evidence>
<keyword evidence="4 6" id="KW-0694">RNA-binding</keyword>
<evidence type="ECO:0000256" key="1">
    <source>
        <dbReference type="ARBA" id="ARBA00022603"/>
    </source>
</evidence>
<dbReference type="Proteomes" id="UP001165060">
    <property type="component" value="Unassembled WGS sequence"/>
</dbReference>
<dbReference type="Gene3D" id="3.40.50.150">
    <property type="entry name" value="Vaccinia Virus protein VP39"/>
    <property type="match status" value="1"/>
</dbReference>
<evidence type="ECO:0000256" key="6">
    <source>
        <dbReference type="PROSITE-ProRule" id="PRU01023"/>
    </source>
</evidence>
<gene>
    <name evidence="10" type="ORF">TeGR_g9186</name>
</gene>
<reference evidence="10 11" key="1">
    <citation type="journal article" date="2023" name="Commun. Biol.">
        <title>Genome analysis of Parmales, the sister group of diatoms, reveals the evolutionary specialization of diatoms from phago-mixotrophs to photoautotrophs.</title>
        <authorList>
            <person name="Ban H."/>
            <person name="Sato S."/>
            <person name="Yoshikawa S."/>
            <person name="Yamada K."/>
            <person name="Nakamura Y."/>
            <person name="Ichinomiya M."/>
            <person name="Sato N."/>
            <person name="Blanc-Mathieu R."/>
            <person name="Endo H."/>
            <person name="Kuwata A."/>
            <person name="Ogata H."/>
        </authorList>
    </citation>
    <scope>NUCLEOTIDE SEQUENCE [LARGE SCALE GENOMIC DNA]</scope>
</reference>
<evidence type="ECO:0000256" key="4">
    <source>
        <dbReference type="ARBA" id="ARBA00022884"/>
    </source>
</evidence>
<feature type="binding site" evidence="6">
    <location>
        <position position="326"/>
    </location>
    <ligand>
        <name>S-adenosyl-L-methionine</name>
        <dbReference type="ChEBI" id="CHEBI:59789"/>
    </ligand>
</feature>
<feature type="domain" description="C3H1-type" evidence="8">
    <location>
        <begin position="609"/>
        <end position="637"/>
    </location>
</feature>
<feature type="compositionally biased region" description="Basic and acidic residues" evidence="7">
    <location>
        <begin position="505"/>
        <end position="538"/>
    </location>
</feature>
<feature type="domain" description="SAM-dependent MTase RsmB/NOP-type" evidence="9">
    <location>
        <begin position="122"/>
        <end position="462"/>
    </location>
</feature>
<feature type="binding site" evidence="6">
    <location>
        <begin position="250"/>
        <end position="256"/>
    </location>
    <ligand>
        <name>S-adenosyl-L-methionine</name>
        <dbReference type="ChEBI" id="CHEBI:59789"/>
    </ligand>
</feature>
<feature type="active site" description="Nucleophile" evidence="6">
    <location>
        <position position="382"/>
    </location>
</feature>
<accession>A0ABQ6N1E9</accession>
<feature type="binding site" evidence="6">
    <location>
        <position position="306"/>
    </location>
    <ligand>
        <name>S-adenosyl-L-methionine</name>
        <dbReference type="ChEBI" id="CHEBI:59789"/>
    </ligand>
</feature>
<feature type="region of interest" description="Disordered" evidence="7">
    <location>
        <begin position="505"/>
        <end position="620"/>
    </location>
</feature>
<keyword evidence="3 6" id="KW-0949">S-adenosyl-L-methionine</keyword>
<evidence type="ECO:0000313" key="10">
    <source>
        <dbReference type="EMBL" id="GMI38360.1"/>
    </source>
</evidence>
<dbReference type="Pfam" id="PF01189">
    <property type="entry name" value="Methyltr_RsmB-F"/>
    <property type="match status" value="1"/>
</dbReference>
<keyword evidence="1 6" id="KW-0489">Methyltransferase</keyword>
<feature type="binding site" evidence="6">
    <location>
        <position position="278"/>
    </location>
    <ligand>
        <name>S-adenosyl-L-methionine</name>
        <dbReference type="ChEBI" id="CHEBI:59789"/>
    </ligand>
</feature>
<comment type="caution">
    <text evidence="10">The sequence shown here is derived from an EMBL/GenBank/DDBJ whole genome shotgun (WGS) entry which is preliminary data.</text>
</comment>
<dbReference type="PRINTS" id="PR02008">
    <property type="entry name" value="RCMTFAMILY"/>
</dbReference>
<feature type="compositionally biased region" description="Basic and acidic residues" evidence="7">
    <location>
        <begin position="577"/>
        <end position="586"/>
    </location>
</feature>
<feature type="compositionally biased region" description="Basic residues" evidence="7">
    <location>
        <begin position="565"/>
        <end position="576"/>
    </location>
</feature>
<evidence type="ECO:0008006" key="12">
    <source>
        <dbReference type="Google" id="ProtNLM"/>
    </source>
</evidence>
<dbReference type="InterPro" id="IPR029063">
    <property type="entry name" value="SAM-dependent_MTases_sf"/>
</dbReference>
<dbReference type="EMBL" id="BRYB01000819">
    <property type="protein sequence ID" value="GMI38360.1"/>
    <property type="molecule type" value="Genomic_DNA"/>
</dbReference>
<dbReference type="PROSITE" id="PS51686">
    <property type="entry name" value="SAM_MT_RSMB_NOP"/>
    <property type="match status" value="1"/>
</dbReference>